<accession>A0A5D9DE60</accession>
<proteinExistence type="predicted"/>
<feature type="region of interest" description="Disordered" evidence="1">
    <location>
        <begin position="73"/>
        <end position="125"/>
    </location>
</feature>
<name>A0A5D9DE60_HALER</name>
<evidence type="ECO:0000313" key="3">
    <source>
        <dbReference type="Proteomes" id="UP000324260"/>
    </source>
</evidence>
<feature type="compositionally biased region" description="Pro residues" evidence="1">
    <location>
        <begin position="88"/>
        <end position="97"/>
    </location>
</feature>
<comment type="caution">
    <text evidence="2">The sequence shown here is derived from an EMBL/GenBank/DDBJ whole genome shotgun (WGS) entry which is preliminary data.</text>
</comment>
<dbReference type="RefSeq" id="WP_149320743.1">
    <property type="nucleotide sequence ID" value="NZ_JARWAH010000001.1"/>
</dbReference>
<organism evidence="2 3">
    <name type="scientific">Halomonas eurihalina</name>
    <dbReference type="NCBI Taxonomy" id="42566"/>
    <lineage>
        <taxon>Bacteria</taxon>
        <taxon>Pseudomonadati</taxon>
        <taxon>Pseudomonadota</taxon>
        <taxon>Gammaproteobacteria</taxon>
        <taxon>Oceanospirillales</taxon>
        <taxon>Halomonadaceae</taxon>
        <taxon>Halomonas</taxon>
    </lineage>
</organism>
<protein>
    <submittedName>
        <fullName evidence="2">Uncharacterized protein</fullName>
    </submittedName>
</protein>
<sequence>MGSLRHTVLTAIAEETRARRGPMPPRLVPIASNCRTEADRNAVEALLITLHTEGLIQHTRDAIRGNGLMLTEAGQRARQLPPARREPAPTPPVPPKPAASSSVPSPTPPPEPETPADSLPAPERIDPECQPELAALLCDLAGVLTERLSTARLAGDVADMTRYRDLANRLQRHLGAD</sequence>
<dbReference type="OrthoDB" id="6184332at2"/>
<dbReference type="Proteomes" id="UP000324260">
    <property type="component" value="Unassembled WGS sequence"/>
</dbReference>
<keyword evidence="3" id="KW-1185">Reference proteome</keyword>
<evidence type="ECO:0000256" key="1">
    <source>
        <dbReference type="SAM" id="MobiDB-lite"/>
    </source>
</evidence>
<dbReference type="EMBL" id="VTPU01000001">
    <property type="protein sequence ID" value="TZG41552.1"/>
    <property type="molecule type" value="Genomic_DNA"/>
</dbReference>
<gene>
    <name evidence="2" type="ORF">FZZ93_02505</name>
</gene>
<evidence type="ECO:0000313" key="2">
    <source>
        <dbReference type="EMBL" id="TZG41552.1"/>
    </source>
</evidence>
<reference evidence="2 3" key="1">
    <citation type="submission" date="2019-08" db="EMBL/GenBank/DDBJ databases">
        <title>Draft Genome Sequence of Halomonas eurihalina Isolated from Preserved Hide-surface.</title>
        <authorList>
            <person name="Hussain S.A."/>
            <person name="Xu A."/>
            <person name="Sarker M."/>
            <person name="Sommers C."/>
        </authorList>
    </citation>
    <scope>NUCLEOTIDE SEQUENCE [LARGE SCALE GENOMIC DNA]</scope>
    <source>
        <strain evidence="2 3">MS1</strain>
    </source>
</reference>
<dbReference type="AlphaFoldDB" id="A0A5D9DE60"/>